<evidence type="ECO:0008006" key="4">
    <source>
        <dbReference type="Google" id="ProtNLM"/>
    </source>
</evidence>
<dbReference type="InterPro" id="IPR025514">
    <property type="entry name" value="DUF4402"/>
</dbReference>
<dbReference type="Proteomes" id="UP000218113">
    <property type="component" value="Unassembled WGS sequence"/>
</dbReference>
<evidence type="ECO:0000313" key="2">
    <source>
        <dbReference type="EMBL" id="PCI28326.1"/>
    </source>
</evidence>
<organism evidence="2 3">
    <name type="scientific">SAR324 cluster bacterium</name>
    <dbReference type="NCBI Taxonomy" id="2024889"/>
    <lineage>
        <taxon>Bacteria</taxon>
        <taxon>Deltaproteobacteria</taxon>
        <taxon>SAR324 cluster</taxon>
    </lineage>
</organism>
<dbReference type="EMBL" id="NVSR01000036">
    <property type="protein sequence ID" value="PCI28326.1"/>
    <property type="molecule type" value="Genomic_DNA"/>
</dbReference>
<feature type="transmembrane region" description="Helical" evidence="1">
    <location>
        <begin position="30"/>
        <end position="49"/>
    </location>
</feature>
<sequence length="181" mass="18516">MQCELCNLFKHELTRCLPLEIKMKKLMKRLTFVMLTGIALTFAGVLHAADESFTTSIQILTALSITEQSALLFPDTEASSSSQAVVVAPADSGAATFDIAGQGSEGITASIVENSVSMVNGSTTITVASFTFGGSLASSGTGTLSSGGSLNSCKVGATASIPANPGAGTYSGTLTFRVVYN</sequence>
<proteinExistence type="predicted"/>
<keyword evidence="1" id="KW-0812">Transmembrane</keyword>
<keyword evidence="1" id="KW-0472">Membrane</keyword>
<evidence type="ECO:0000256" key="1">
    <source>
        <dbReference type="SAM" id="Phobius"/>
    </source>
</evidence>
<dbReference type="AlphaFoldDB" id="A0A2A4T3X9"/>
<gene>
    <name evidence="2" type="ORF">COB67_06660</name>
</gene>
<reference evidence="3" key="1">
    <citation type="submission" date="2017-08" db="EMBL/GenBank/DDBJ databases">
        <title>A dynamic microbial community with high functional redundancy inhabits the cold, oxic subseafloor aquifer.</title>
        <authorList>
            <person name="Tully B.J."/>
            <person name="Wheat C.G."/>
            <person name="Glazer B.T."/>
            <person name="Huber J.A."/>
        </authorList>
    </citation>
    <scope>NUCLEOTIDE SEQUENCE [LARGE SCALE GENOMIC DNA]</scope>
</reference>
<evidence type="ECO:0000313" key="3">
    <source>
        <dbReference type="Proteomes" id="UP000218113"/>
    </source>
</evidence>
<keyword evidence="1" id="KW-1133">Transmembrane helix</keyword>
<comment type="caution">
    <text evidence="2">The sequence shown here is derived from an EMBL/GenBank/DDBJ whole genome shotgun (WGS) entry which is preliminary data.</text>
</comment>
<protein>
    <recommendedName>
        <fullName evidence="4">DUF4402 domain-containing protein</fullName>
    </recommendedName>
</protein>
<dbReference type="Pfam" id="PF14352">
    <property type="entry name" value="DUF4402"/>
    <property type="match status" value="1"/>
</dbReference>
<name>A0A2A4T3X9_9DELT</name>
<accession>A0A2A4T3X9</accession>